<dbReference type="Gene3D" id="3.30.710.10">
    <property type="entry name" value="Potassium Channel Kv1.1, Chain A"/>
    <property type="match status" value="1"/>
</dbReference>
<dbReference type="PROSITE" id="PS00420">
    <property type="entry name" value="SRCR_1"/>
    <property type="match status" value="1"/>
</dbReference>
<dbReference type="InterPro" id="IPR036772">
    <property type="entry name" value="SRCR-like_dom_sf"/>
</dbReference>
<dbReference type="InterPro" id="IPR001190">
    <property type="entry name" value="SRCR"/>
</dbReference>
<dbReference type="GO" id="GO:0016020">
    <property type="term" value="C:membrane"/>
    <property type="evidence" value="ECO:0007669"/>
    <property type="project" value="InterPro"/>
</dbReference>
<dbReference type="SUPFAM" id="SSF56487">
    <property type="entry name" value="SRCR-like"/>
    <property type="match status" value="1"/>
</dbReference>
<evidence type="ECO:0000313" key="6">
    <source>
        <dbReference type="Ensembl" id="ENSMMDP00005000474.1"/>
    </source>
</evidence>
<dbReference type="Proteomes" id="UP000472263">
    <property type="component" value="Chromosome 4"/>
</dbReference>
<organism evidence="6 7">
    <name type="scientific">Myripristis murdjan</name>
    <name type="common">pinecone soldierfish</name>
    <dbReference type="NCBI Taxonomy" id="586833"/>
    <lineage>
        <taxon>Eukaryota</taxon>
        <taxon>Metazoa</taxon>
        <taxon>Chordata</taxon>
        <taxon>Craniata</taxon>
        <taxon>Vertebrata</taxon>
        <taxon>Euteleostomi</taxon>
        <taxon>Actinopterygii</taxon>
        <taxon>Neopterygii</taxon>
        <taxon>Teleostei</taxon>
        <taxon>Neoteleostei</taxon>
        <taxon>Acanthomorphata</taxon>
        <taxon>Holocentriformes</taxon>
        <taxon>Holocentridae</taxon>
        <taxon>Myripristis</taxon>
    </lineage>
</organism>
<evidence type="ECO:0000256" key="4">
    <source>
        <dbReference type="SAM" id="Phobius"/>
    </source>
</evidence>
<dbReference type="GeneTree" id="ENSGT00940000164412"/>
<keyword evidence="2" id="KW-0325">Glycoprotein</keyword>
<feature type="transmembrane region" description="Helical" evidence="4">
    <location>
        <begin position="6"/>
        <end position="23"/>
    </location>
</feature>
<dbReference type="InterPro" id="IPR011705">
    <property type="entry name" value="BACK"/>
</dbReference>
<evidence type="ECO:0000256" key="2">
    <source>
        <dbReference type="ARBA" id="ARBA00023180"/>
    </source>
</evidence>
<feature type="domain" description="SRCR" evidence="5">
    <location>
        <begin position="32"/>
        <end position="132"/>
    </location>
</feature>
<dbReference type="InParanoid" id="A0A667WJ54"/>
<keyword evidence="4" id="KW-0812">Transmembrane</keyword>
<dbReference type="FunFam" id="3.10.250.10:FF:000011">
    <property type="entry name" value="Scavenger receptor class A member 5"/>
    <property type="match status" value="1"/>
</dbReference>
<dbReference type="InterPro" id="IPR011333">
    <property type="entry name" value="SKP1/BTB/POZ_sf"/>
</dbReference>
<protein>
    <recommendedName>
        <fullName evidence="5">SRCR domain-containing protein</fullName>
    </recommendedName>
</protein>
<dbReference type="AlphaFoldDB" id="A0A667WJ54"/>
<dbReference type="SMART" id="SM00202">
    <property type="entry name" value="SR"/>
    <property type="match status" value="1"/>
</dbReference>
<keyword evidence="4" id="KW-0472">Membrane</keyword>
<keyword evidence="1 3" id="KW-1015">Disulfide bond</keyword>
<evidence type="ECO:0000256" key="1">
    <source>
        <dbReference type="ARBA" id="ARBA00023157"/>
    </source>
</evidence>
<evidence type="ECO:0000313" key="7">
    <source>
        <dbReference type="Proteomes" id="UP000472263"/>
    </source>
</evidence>
<dbReference type="PANTHER" id="PTHR24410">
    <property type="entry name" value="HL07962P-RELATED"/>
    <property type="match status" value="1"/>
</dbReference>
<dbReference type="PRINTS" id="PR00258">
    <property type="entry name" value="SPERACTRCPTR"/>
</dbReference>
<reference evidence="6" key="2">
    <citation type="submission" date="2025-08" db="UniProtKB">
        <authorList>
            <consortium name="Ensembl"/>
        </authorList>
    </citation>
    <scope>IDENTIFICATION</scope>
</reference>
<feature type="disulfide bond" evidence="3">
    <location>
        <begin position="70"/>
        <end position="131"/>
    </location>
</feature>
<feature type="disulfide bond" evidence="3">
    <location>
        <begin position="57"/>
        <end position="121"/>
    </location>
</feature>
<dbReference type="Pfam" id="PF00530">
    <property type="entry name" value="SRCR"/>
    <property type="match status" value="1"/>
</dbReference>
<dbReference type="Gene3D" id="1.25.40.420">
    <property type="match status" value="1"/>
</dbReference>
<reference evidence="6" key="3">
    <citation type="submission" date="2025-09" db="UniProtKB">
        <authorList>
            <consortium name="Ensembl"/>
        </authorList>
    </citation>
    <scope>IDENTIFICATION</scope>
</reference>
<evidence type="ECO:0000256" key="3">
    <source>
        <dbReference type="PROSITE-ProRule" id="PRU00196"/>
    </source>
</evidence>
<dbReference type="PANTHER" id="PTHR24410:SF16">
    <property type="entry name" value="GALECTIN-3-BINDING PROTEIN"/>
    <property type="match status" value="1"/>
</dbReference>
<dbReference type="Ensembl" id="ENSMMDT00005000485.1">
    <property type="protein sequence ID" value="ENSMMDP00005000474.1"/>
    <property type="gene ID" value="ENSMMDG00005000286.1"/>
</dbReference>
<dbReference type="PROSITE" id="PS50287">
    <property type="entry name" value="SRCR_2"/>
    <property type="match status" value="1"/>
</dbReference>
<proteinExistence type="predicted"/>
<reference evidence="6" key="1">
    <citation type="submission" date="2019-06" db="EMBL/GenBank/DDBJ databases">
        <authorList>
            <consortium name="Wellcome Sanger Institute Data Sharing"/>
        </authorList>
    </citation>
    <scope>NUCLEOTIDE SEQUENCE [LARGE SCALE GENOMIC DNA]</scope>
</reference>
<dbReference type="SUPFAM" id="SSF54695">
    <property type="entry name" value="POZ domain"/>
    <property type="match status" value="1"/>
</dbReference>
<keyword evidence="4" id="KW-1133">Transmembrane helix</keyword>
<dbReference type="Gene3D" id="3.10.250.10">
    <property type="entry name" value="SRCR-like domain"/>
    <property type="match status" value="1"/>
</dbReference>
<sequence length="563" mass="63979">MSYIFLFKIFFIIIIIYTIFLMRRPSYREGDIRLVDGQVPSQGRVEIYHDGVWGTVCDDGWDLSDAHVVCRQLGFPGAIEALQSAAFGQGSGSILMDDLGCDGTERRLSECSFSGWGINNCSPSEHASVRCEKDVSQNYPLDHNSSILFQLGQLFDSGHDCDMDIDVVVDNNTVETICAHRLILSLDSFLKTSQEDFSRLSINVTSNCSQHVTSFVRYLYTQQINITLSSAQCVLKMAFDWGLKDLQNEAANLFTWFLPEDSTFHSQSSFYEYAVLTDDRSLQETCLRYLAWNCEALIRSPVWRSLSLDLVKALLSRSDLVVPNETYLFKGLKSWVSAQENPSVSETLLELIRFPMIPAEDLFKVRGSQYQASKLQGFQFNALPFGMLYDDLAEKENAYTSRIYTGSPWSFTFSAQDISDYQEFGVYTLRGQRHHNLSSCFQTPVLNSAYFTFHNILWNTTVYMSDEDCSNSSVICPSLPAVSLEIQERMSDLPQWLKERILYNNRLVVMCEGKYVFHVDEFQAGDGENLALVPTNSSAGQVYPCHSNQFSYQVVVRPQYIID</sequence>
<evidence type="ECO:0000259" key="5">
    <source>
        <dbReference type="PROSITE" id="PS50287"/>
    </source>
</evidence>
<feature type="disulfide bond" evidence="3">
    <location>
        <begin position="101"/>
        <end position="111"/>
    </location>
</feature>
<accession>A0A667WJ54</accession>
<name>A0A667WJ54_9TELE</name>
<keyword evidence="7" id="KW-1185">Reference proteome</keyword>
<dbReference type="InterPro" id="IPR051481">
    <property type="entry name" value="BTB-POZ/Galectin-3-binding"/>
</dbReference>
<dbReference type="Pfam" id="PF07707">
    <property type="entry name" value="BACK"/>
    <property type="match status" value="1"/>
</dbReference>
<dbReference type="SMART" id="SM00875">
    <property type="entry name" value="BACK"/>
    <property type="match status" value="1"/>
</dbReference>